<name>A0ABU6II05_9ACTN</name>
<dbReference type="InterPro" id="IPR003439">
    <property type="entry name" value="ABC_transporter-like_ATP-bd"/>
</dbReference>
<dbReference type="Pfam" id="PF00005">
    <property type="entry name" value="ABC_tran"/>
    <property type="match status" value="1"/>
</dbReference>
<feature type="transmembrane region" description="Helical" evidence="8">
    <location>
        <begin position="105"/>
        <end position="126"/>
    </location>
</feature>
<dbReference type="PROSITE" id="PS00211">
    <property type="entry name" value="ABC_TRANSPORTER_1"/>
    <property type="match status" value="1"/>
</dbReference>
<dbReference type="EMBL" id="JAYMFF010000010">
    <property type="protein sequence ID" value="MEC4176051.1"/>
    <property type="molecule type" value="Genomic_DNA"/>
</dbReference>
<dbReference type="SUPFAM" id="SSF52540">
    <property type="entry name" value="P-loop containing nucleoside triphosphate hydrolases"/>
    <property type="match status" value="1"/>
</dbReference>
<feature type="transmembrane region" description="Helical" evidence="8">
    <location>
        <begin position="188"/>
        <end position="205"/>
    </location>
</feature>
<dbReference type="RefSeq" id="WP_338210135.1">
    <property type="nucleotide sequence ID" value="NZ_JAYMFF010000010.1"/>
</dbReference>
<keyword evidence="2 8" id="KW-0812">Transmembrane</keyword>
<feature type="compositionally biased region" description="Gly residues" evidence="7">
    <location>
        <begin position="12"/>
        <end position="28"/>
    </location>
</feature>
<dbReference type="InterPro" id="IPR036640">
    <property type="entry name" value="ABC1_TM_sf"/>
</dbReference>
<gene>
    <name evidence="11" type="ORF">VIN30_06285</name>
</gene>
<feature type="region of interest" description="Disordered" evidence="7">
    <location>
        <begin position="1"/>
        <end position="33"/>
    </location>
</feature>
<dbReference type="InterPro" id="IPR039421">
    <property type="entry name" value="Type_1_exporter"/>
</dbReference>
<protein>
    <submittedName>
        <fullName evidence="11">ABC transporter ATP-binding protein</fullName>
    </submittedName>
</protein>
<dbReference type="PROSITE" id="PS50893">
    <property type="entry name" value="ABC_TRANSPORTER_2"/>
    <property type="match status" value="1"/>
</dbReference>
<keyword evidence="3" id="KW-0547">Nucleotide-binding</keyword>
<comment type="caution">
    <text evidence="11">The sequence shown here is derived from an EMBL/GenBank/DDBJ whole genome shotgun (WGS) entry which is preliminary data.</text>
</comment>
<dbReference type="Gene3D" id="1.20.1560.10">
    <property type="entry name" value="ABC transporter type 1, transmembrane domain"/>
    <property type="match status" value="1"/>
</dbReference>
<sequence length="633" mass="68033">MSGHPSFIPKGGPSGPRRGPGGPGGHGPAGRMMGGEKPLHFGATMRRMLGFMGQFKGRLLLVLLFAIGSTAFSIVGPKVLSEATTVLFDGTVAAAAGAGSIDFNAIAHILLATLALYVASAVCAWVQSWVMSYISQQTCYRLRDAIARKIERVPFGYFEKNSTGDTLSRITNDVDTLGQSLNQGVTQLITSIVTVVGVLVMMLSINLVMTLVALVMIPVSILLVSLVVRLSQKHFVAQQRLLGALNGQVEETCSGHAVVRAFGREGATVEAYERDNEALYNAGWKAQFLSGLMMPVLGFVGNLGYVAVAVSGAFFAVTGAITVGDIQAFIQYVKNFTQPITQLAQVSNVLQSLAAAAERIFAFLDLPEMEGEGEAVAGKAAANVPCDVEFDHVRFGYAPDAPVIRDFSARAAAGQTVAIVGPTGAGKTTLVKLLMRFYDVDAGSIRIGGADIRDMARAAVRDQFAMVLQDTWLFSGTIRENIRYGRLLATDAEVEEAAREACADHFIRTLPGGYDFEINEDGTNISAGQRQLLTIARALLADRRMLILDEATSSVDTRTELRIQQAMDRLMEGRTSFVIAHRLSTIRRADLILVLRDGDIVEQGTHDELLAAGGFYAELYASQFAACNDRFED</sequence>
<feature type="transmembrane region" description="Helical" evidence="8">
    <location>
        <begin position="296"/>
        <end position="317"/>
    </location>
</feature>
<evidence type="ECO:0000256" key="1">
    <source>
        <dbReference type="ARBA" id="ARBA00004651"/>
    </source>
</evidence>
<keyword evidence="12" id="KW-1185">Reference proteome</keyword>
<dbReference type="GO" id="GO:0005524">
    <property type="term" value="F:ATP binding"/>
    <property type="evidence" value="ECO:0007669"/>
    <property type="project" value="UniProtKB-KW"/>
</dbReference>
<evidence type="ECO:0000256" key="4">
    <source>
        <dbReference type="ARBA" id="ARBA00022840"/>
    </source>
</evidence>
<keyword evidence="4 11" id="KW-0067">ATP-binding</keyword>
<dbReference type="InterPro" id="IPR017871">
    <property type="entry name" value="ABC_transporter-like_CS"/>
</dbReference>
<dbReference type="CDD" id="cd18547">
    <property type="entry name" value="ABC_6TM_Tm288_like"/>
    <property type="match status" value="1"/>
</dbReference>
<feature type="domain" description="ABC transporter" evidence="9">
    <location>
        <begin position="388"/>
        <end position="622"/>
    </location>
</feature>
<feature type="transmembrane region" description="Helical" evidence="8">
    <location>
        <begin position="211"/>
        <end position="230"/>
    </location>
</feature>
<evidence type="ECO:0000256" key="6">
    <source>
        <dbReference type="ARBA" id="ARBA00023136"/>
    </source>
</evidence>
<dbReference type="Proteomes" id="UP001349994">
    <property type="component" value="Unassembled WGS sequence"/>
</dbReference>
<evidence type="ECO:0000256" key="2">
    <source>
        <dbReference type="ARBA" id="ARBA00022692"/>
    </source>
</evidence>
<dbReference type="PANTHER" id="PTHR43394">
    <property type="entry name" value="ATP-DEPENDENT PERMEASE MDL1, MITOCHONDRIAL"/>
    <property type="match status" value="1"/>
</dbReference>
<dbReference type="PANTHER" id="PTHR43394:SF1">
    <property type="entry name" value="ATP-BINDING CASSETTE SUB-FAMILY B MEMBER 10, MITOCHONDRIAL"/>
    <property type="match status" value="1"/>
</dbReference>
<organism evidence="11 12">
    <name type="scientific">Adlercreutzia wanghongyangiae</name>
    <dbReference type="NCBI Taxonomy" id="3111451"/>
    <lineage>
        <taxon>Bacteria</taxon>
        <taxon>Bacillati</taxon>
        <taxon>Actinomycetota</taxon>
        <taxon>Coriobacteriia</taxon>
        <taxon>Eggerthellales</taxon>
        <taxon>Eggerthellaceae</taxon>
        <taxon>Adlercreutzia</taxon>
    </lineage>
</organism>
<evidence type="ECO:0000313" key="12">
    <source>
        <dbReference type="Proteomes" id="UP001349994"/>
    </source>
</evidence>
<dbReference type="InterPro" id="IPR003593">
    <property type="entry name" value="AAA+_ATPase"/>
</dbReference>
<evidence type="ECO:0000259" key="10">
    <source>
        <dbReference type="PROSITE" id="PS50929"/>
    </source>
</evidence>
<proteinExistence type="predicted"/>
<dbReference type="SUPFAM" id="SSF90123">
    <property type="entry name" value="ABC transporter transmembrane region"/>
    <property type="match status" value="1"/>
</dbReference>
<evidence type="ECO:0000256" key="3">
    <source>
        <dbReference type="ARBA" id="ARBA00022741"/>
    </source>
</evidence>
<dbReference type="InterPro" id="IPR011527">
    <property type="entry name" value="ABC1_TM_dom"/>
</dbReference>
<keyword evidence="5 8" id="KW-1133">Transmembrane helix</keyword>
<accession>A0ABU6II05</accession>
<evidence type="ECO:0000313" key="11">
    <source>
        <dbReference type="EMBL" id="MEC4176051.1"/>
    </source>
</evidence>
<feature type="domain" description="ABC transmembrane type-1" evidence="10">
    <location>
        <begin position="60"/>
        <end position="352"/>
    </location>
</feature>
<evidence type="ECO:0000256" key="5">
    <source>
        <dbReference type="ARBA" id="ARBA00022989"/>
    </source>
</evidence>
<dbReference type="InterPro" id="IPR027417">
    <property type="entry name" value="P-loop_NTPase"/>
</dbReference>
<evidence type="ECO:0000259" key="9">
    <source>
        <dbReference type="PROSITE" id="PS50893"/>
    </source>
</evidence>
<comment type="subcellular location">
    <subcellularLocation>
        <location evidence="1">Cell membrane</location>
        <topology evidence="1">Multi-pass membrane protein</topology>
    </subcellularLocation>
</comment>
<feature type="transmembrane region" description="Helical" evidence="8">
    <location>
        <begin position="55"/>
        <end position="75"/>
    </location>
</feature>
<dbReference type="CDD" id="cd03254">
    <property type="entry name" value="ABCC_Glucan_exporter_like"/>
    <property type="match status" value="1"/>
</dbReference>
<dbReference type="Gene3D" id="3.40.50.300">
    <property type="entry name" value="P-loop containing nucleotide triphosphate hydrolases"/>
    <property type="match status" value="1"/>
</dbReference>
<evidence type="ECO:0000256" key="7">
    <source>
        <dbReference type="SAM" id="MobiDB-lite"/>
    </source>
</evidence>
<keyword evidence="6 8" id="KW-0472">Membrane</keyword>
<reference evidence="11 12" key="1">
    <citation type="submission" date="2024-01" db="EMBL/GenBank/DDBJ databases">
        <title>novel species in genus Adlercreutzia.</title>
        <authorList>
            <person name="Liu X."/>
        </authorList>
    </citation>
    <scope>NUCLEOTIDE SEQUENCE [LARGE SCALE GENOMIC DNA]</scope>
    <source>
        <strain evidence="11 12">R7</strain>
    </source>
</reference>
<evidence type="ECO:0000256" key="8">
    <source>
        <dbReference type="SAM" id="Phobius"/>
    </source>
</evidence>
<dbReference type="PROSITE" id="PS50929">
    <property type="entry name" value="ABC_TM1F"/>
    <property type="match status" value="1"/>
</dbReference>
<dbReference type="SMART" id="SM00382">
    <property type="entry name" value="AAA"/>
    <property type="match status" value="1"/>
</dbReference>
<dbReference type="Pfam" id="PF00664">
    <property type="entry name" value="ABC_membrane"/>
    <property type="match status" value="1"/>
</dbReference>